<organism evidence="3 4">
    <name type="scientific">Draconibacterium halophilum</name>
    <dbReference type="NCBI Taxonomy" id="2706887"/>
    <lineage>
        <taxon>Bacteria</taxon>
        <taxon>Pseudomonadati</taxon>
        <taxon>Bacteroidota</taxon>
        <taxon>Bacteroidia</taxon>
        <taxon>Marinilabiliales</taxon>
        <taxon>Prolixibacteraceae</taxon>
        <taxon>Draconibacterium</taxon>
    </lineage>
</organism>
<proteinExistence type="predicted"/>
<gene>
    <name evidence="3" type="ORF">G0Q07_13080</name>
</gene>
<dbReference type="SMART" id="SM00034">
    <property type="entry name" value="CLECT"/>
    <property type="match status" value="1"/>
</dbReference>
<dbReference type="KEGG" id="drc:G0Q07_13080"/>
<dbReference type="InterPro" id="IPR022409">
    <property type="entry name" value="PKD/Chitinase_dom"/>
</dbReference>
<dbReference type="InterPro" id="IPR035986">
    <property type="entry name" value="PKD_dom_sf"/>
</dbReference>
<dbReference type="Gene3D" id="3.10.100.10">
    <property type="entry name" value="Mannose-Binding Protein A, subunit A"/>
    <property type="match status" value="1"/>
</dbReference>
<name>A0A6C0RFI0_9BACT</name>
<feature type="domain" description="C-type lectin" evidence="1">
    <location>
        <begin position="144"/>
        <end position="274"/>
    </location>
</feature>
<dbReference type="InterPro" id="IPR016186">
    <property type="entry name" value="C-type_lectin-like/link_sf"/>
</dbReference>
<dbReference type="InterPro" id="IPR034007">
    <property type="entry name" value="CTLD_bac"/>
</dbReference>
<dbReference type="PROSITE" id="PS51257">
    <property type="entry name" value="PROKAR_LIPOPROTEIN"/>
    <property type="match status" value="1"/>
</dbReference>
<dbReference type="PROSITE" id="PS50093">
    <property type="entry name" value="PKD"/>
    <property type="match status" value="2"/>
</dbReference>
<dbReference type="AlphaFoldDB" id="A0A6C0RFI0"/>
<dbReference type="CDD" id="cd00146">
    <property type="entry name" value="PKD"/>
    <property type="match status" value="2"/>
</dbReference>
<dbReference type="SUPFAM" id="SSF49299">
    <property type="entry name" value="PKD domain"/>
    <property type="match status" value="2"/>
</dbReference>
<dbReference type="InterPro" id="IPR001304">
    <property type="entry name" value="C-type_lectin-like"/>
</dbReference>
<evidence type="ECO:0000313" key="3">
    <source>
        <dbReference type="EMBL" id="QIA08592.1"/>
    </source>
</evidence>
<dbReference type="CDD" id="cd03603">
    <property type="entry name" value="CLECT_VCBS"/>
    <property type="match status" value="1"/>
</dbReference>
<dbReference type="Proteomes" id="UP000474630">
    <property type="component" value="Chromosome"/>
</dbReference>
<sequence length="749" mass="84131">MIDIKPVFLCLLLWFLGCTGFVLGQNVPVIENTDTEPIVYCSDSVYVARNISLQNIQIDAADKGMKVSIVNYERDEDKLGYEPVASLNYNWNNSKGTLEISGTATDEQYQEAISKVYYYNESGTRSVGFREFAISLLDADYLPHTKHFYQFISDRGIRWTEAKTAAENRTYYGLQGYLATILYGVENDFIYSKIDGVGWIGANDAKTQGEWIWATGPEAGTQFWQGTSGGTTIGGNYANWNTGEPNNLRKSWGDYENYAHMVVAPGSKAKSWNDLSDEGDRNDPDGYYYPQGYVVEFGGLENLELQLSATAYIEVRESKRPELDYTKIQTLFCGTMSATVDLIFLDSNPLVELTPLDADATVDDGLTLKPTISVPDYGKYYFQLNTIDQASCPYSDTVMFEFHNQPEAIFDLDSNECYGYNLQLSYIGEIVEETEFTWYYNDAEFDSGIGLDSITLPLGFENIDRSVALKVNEQGCIDTSSPQEVKVKPNIIVSVENPEGCSPITAEFTATTNKPAETYLWDFNDGNTTTDQSPIHTFLNPDDVRKTFDISLTVIDLNGCENTAVYDTLVKVYPVPAAGFDFYPEEVLITNPQVNFTNTSHAASLYFWDFGDSTFTDEKDPIHRYSAMGIYNVSLEVGNNFDCTDTIVKQLSIAFDKLNPPTVFSPNAPNTEDQEFRLYAEGVLNEGYNLMIFNRWGEVVFESNSQENGWDGKMGNGKFAPSGVYTWVLEYNDFRGELHKQKGNVTLLF</sequence>
<evidence type="ECO:0000313" key="4">
    <source>
        <dbReference type="Proteomes" id="UP000474630"/>
    </source>
</evidence>
<dbReference type="InterPro" id="IPR000601">
    <property type="entry name" value="PKD_dom"/>
</dbReference>
<dbReference type="InterPro" id="IPR013783">
    <property type="entry name" value="Ig-like_fold"/>
</dbReference>
<dbReference type="SMART" id="SM00089">
    <property type="entry name" value="PKD"/>
    <property type="match status" value="2"/>
</dbReference>
<protein>
    <submittedName>
        <fullName evidence="3">PKD domain-containing protein</fullName>
    </submittedName>
</protein>
<dbReference type="SUPFAM" id="SSF56436">
    <property type="entry name" value="C-type lectin-like"/>
    <property type="match status" value="1"/>
</dbReference>
<keyword evidence="4" id="KW-1185">Reference proteome</keyword>
<evidence type="ECO:0000259" key="1">
    <source>
        <dbReference type="PROSITE" id="PS50041"/>
    </source>
</evidence>
<feature type="domain" description="PKD" evidence="2">
    <location>
        <begin position="489"/>
        <end position="551"/>
    </location>
</feature>
<evidence type="ECO:0000259" key="2">
    <source>
        <dbReference type="PROSITE" id="PS50093"/>
    </source>
</evidence>
<accession>A0A6C0RFI0</accession>
<feature type="domain" description="PKD" evidence="2">
    <location>
        <begin position="606"/>
        <end position="640"/>
    </location>
</feature>
<dbReference type="RefSeq" id="WP_163346664.1">
    <property type="nucleotide sequence ID" value="NZ_CP048409.1"/>
</dbReference>
<dbReference type="PROSITE" id="PS50041">
    <property type="entry name" value="C_TYPE_LECTIN_2"/>
    <property type="match status" value="1"/>
</dbReference>
<dbReference type="EMBL" id="CP048409">
    <property type="protein sequence ID" value="QIA08592.1"/>
    <property type="molecule type" value="Genomic_DNA"/>
</dbReference>
<dbReference type="Gene3D" id="2.60.40.10">
    <property type="entry name" value="Immunoglobulins"/>
    <property type="match status" value="2"/>
</dbReference>
<dbReference type="Pfam" id="PF13585">
    <property type="entry name" value="CHU_C"/>
    <property type="match status" value="1"/>
</dbReference>
<reference evidence="3 4" key="1">
    <citation type="submission" date="2020-02" db="EMBL/GenBank/DDBJ databases">
        <title>Genome sequencing for Draconibacterium sp. strain M1.</title>
        <authorList>
            <person name="Park S.-J."/>
        </authorList>
    </citation>
    <scope>NUCLEOTIDE SEQUENCE [LARGE SCALE GENOMIC DNA]</scope>
    <source>
        <strain evidence="3 4">M1</strain>
    </source>
</reference>
<dbReference type="InterPro" id="IPR016187">
    <property type="entry name" value="CTDL_fold"/>
</dbReference>
<dbReference type="Pfam" id="PF18911">
    <property type="entry name" value="PKD_4"/>
    <property type="match status" value="2"/>
</dbReference>